<protein>
    <submittedName>
        <fullName evidence="1">Uncharacterized protein</fullName>
    </submittedName>
</protein>
<dbReference type="AlphaFoldDB" id="A0A1S7LQ76"/>
<evidence type="ECO:0000313" key="1">
    <source>
        <dbReference type="EMBL" id="CRH07941.1"/>
    </source>
</evidence>
<sequence length="143" mass="16460">MSETAPDETVVTLKNAGRLSLNFRERASEHHAAQEMRDAITWLTRARDASMMAAERHMQGVDMSDPSRCTPYSIRKRRAAEEQTLMAARDSARIARWYRNLGEVHSAKGEMQKAIDLMPDRFAKEKRMLREELLKWERVSPAG</sequence>
<reference evidence="1" key="1">
    <citation type="submission" date="2015-04" db="EMBL/GenBank/DDBJ databases">
        <authorList>
            <person name="Syromyatnikov M.Y."/>
            <person name="Popov V.N."/>
        </authorList>
    </citation>
    <scope>NUCLEOTIDE SEQUENCE</scope>
    <source>
        <strain evidence="1">MO-1</strain>
    </source>
</reference>
<gene>
    <name evidence="1" type="ORF">MAGMO_3812</name>
</gene>
<dbReference type="EMBL" id="LO017727">
    <property type="protein sequence ID" value="CRH07941.1"/>
    <property type="molecule type" value="Genomic_DNA"/>
</dbReference>
<organism evidence="1">
    <name type="scientific">Magnetococcus massalia (strain MO-1)</name>
    <dbReference type="NCBI Taxonomy" id="451514"/>
    <lineage>
        <taxon>Bacteria</taxon>
        <taxon>Pseudomonadati</taxon>
        <taxon>Pseudomonadota</taxon>
        <taxon>Magnetococcia</taxon>
        <taxon>Magnetococcales</taxon>
        <taxon>Magnetococcaceae</taxon>
        <taxon>Magnetococcus</taxon>
    </lineage>
</organism>
<accession>A0A1S7LQ76</accession>
<name>A0A1S7LQ76_MAGMO</name>
<proteinExistence type="predicted"/>